<name>A0A7Y0R1S9_VIBAL</name>
<dbReference type="SUPFAM" id="SSF56059">
    <property type="entry name" value="Glutathione synthetase ATP-binding domain-like"/>
    <property type="match status" value="1"/>
</dbReference>
<dbReference type="RefSeq" id="WP_169629909.1">
    <property type="nucleotide sequence ID" value="NZ_JABCMA010000969.1"/>
</dbReference>
<dbReference type="Gene3D" id="3.30.1490.20">
    <property type="entry name" value="ATP-grasp fold, A domain"/>
    <property type="match status" value="1"/>
</dbReference>
<feature type="non-terminal residue" evidence="2">
    <location>
        <position position="154"/>
    </location>
</feature>
<comment type="similarity">
    <text evidence="1">In the N-terminal section; belongs to the acetate CoA ligase alpha subunit family.</text>
</comment>
<dbReference type="FunFam" id="3.30.1490.20:FF:000020">
    <property type="entry name" value="Protein lysine acetyltransferase"/>
    <property type="match status" value="1"/>
</dbReference>
<dbReference type="PANTHER" id="PTHR42793">
    <property type="entry name" value="COA BINDING DOMAIN CONTAINING PROTEIN"/>
    <property type="match status" value="1"/>
</dbReference>
<gene>
    <name evidence="2" type="ORF">HKB35_29290</name>
</gene>
<protein>
    <submittedName>
        <fullName evidence="2">Acetate--CoA ligase family protein</fullName>
    </submittedName>
</protein>
<dbReference type="AlphaFoldDB" id="A0A7Y0R1S9"/>
<dbReference type="Pfam" id="PF13549">
    <property type="entry name" value="ATP-grasp_5"/>
    <property type="match status" value="1"/>
</dbReference>
<dbReference type="Proteomes" id="UP000565155">
    <property type="component" value="Unassembled WGS sequence"/>
</dbReference>
<dbReference type="InterPro" id="IPR013815">
    <property type="entry name" value="ATP_grasp_subdomain_1"/>
</dbReference>
<dbReference type="PANTHER" id="PTHR42793:SF1">
    <property type="entry name" value="PEPTIDYL-LYSINE N-ACETYLTRANSFERASE PATZ"/>
    <property type="match status" value="1"/>
</dbReference>
<dbReference type="GO" id="GO:0005524">
    <property type="term" value="F:ATP binding"/>
    <property type="evidence" value="ECO:0007669"/>
    <property type="project" value="InterPro"/>
</dbReference>
<dbReference type="EMBL" id="JABCMA010000969">
    <property type="protein sequence ID" value="NMR77677.1"/>
    <property type="molecule type" value="Genomic_DNA"/>
</dbReference>
<feature type="non-terminal residue" evidence="2">
    <location>
        <position position="1"/>
    </location>
</feature>
<evidence type="ECO:0000313" key="2">
    <source>
        <dbReference type="EMBL" id="NMR77677.1"/>
    </source>
</evidence>
<dbReference type="Gene3D" id="3.30.470.20">
    <property type="entry name" value="ATP-grasp fold, B domain"/>
    <property type="match status" value="1"/>
</dbReference>
<reference evidence="2 3" key="1">
    <citation type="submission" date="2020-04" db="EMBL/GenBank/DDBJ databases">
        <title>Whole-genome sequencing of Vibrio spp. from China reveals different genetic environments of blaCTX-M-14 among diverse lineages.</title>
        <authorList>
            <person name="Zheng Z."/>
            <person name="Ye L."/>
            <person name="Chen S."/>
        </authorList>
    </citation>
    <scope>NUCLEOTIDE SEQUENCE [LARGE SCALE GENOMIC DNA]</scope>
    <source>
        <strain evidence="2 3">Vb1636</strain>
    </source>
</reference>
<proteinExistence type="inferred from homology"/>
<keyword evidence="2" id="KW-0436">Ligase</keyword>
<sequence>EWVDERLLDKNTVTLDTHQTSPLFKLFGFNVLPTWIASDEIEAVHMAENIGYPVAVKLRSPDIPHKSDVHGVALNLRNSREVSNAAQSILDTVKFSYPSANVHGLLVQGMAKLGSAEELRISIAVDKVFGPVILLGQGGSEWNIAQDAVAALPP</sequence>
<evidence type="ECO:0000256" key="1">
    <source>
        <dbReference type="ARBA" id="ARBA00060888"/>
    </source>
</evidence>
<organism evidence="2 3">
    <name type="scientific">Vibrio alginolyticus</name>
    <dbReference type="NCBI Taxonomy" id="663"/>
    <lineage>
        <taxon>Bacteria</taxon>
        <taxon>Pseudomonadati</taxon>
        <taxon>Pseudomonadota</taxon>
        <taxon>Gammaproteobacteria</taxon>
        <taxon>Vibrionales</taxon>
        <taxon>Vibrionaceae</taxon>
        <taxon>Vibrio</taxon>
    </lineage>
</organism>
<comment type="caution">
    <text evidence="2">The sequence shown here is derived from an EMBL/GenBank/DDBJ whole genome shotgun (WGS) entry which is preliminary data.</text>
</comment>
<evidence type="ECO:0000313" key="3">
    <source>
        <dbReference type="Proteomes" id="UP000565155"/>
    </source>
</evidence>
<accession>A0A7Y0R1S9</accession>
<dbReference type="GO" id="GO:0016874">
    <property type="term" value="F:ligase activity"/>
    <property type="evidence" value="ECO:0007669"/>
    <property type="project" value="UniProtKB-KW"/>
</dbReference>